<keyword evidence="4 6" id="KW-1133">Transmembrane helix</keyword>
<dbReference type="InterPro" id="IPR045263">
    <property type="entry name" value="GLUT"/>
</dbReference>
<proteinExistence type="predicted"/>
<dbReference type="GeneID" id="118478430"/>
<feature type="domain" description="Major facilitator superfamily (MFS) profile" evidence="7">
    <location>
        <begin position="15"/>
        <end position="277"/>
    </location>
</feature>
<feature type="transmembrane region" description="Helical" evidence="6">
    <location>
        <begin position="96"/>
        <end position="117"/>
    </location>
</feature>
<feature type="transmembrane region" description="Helical" evidence="6">
    <location>
        <begin position="188"/>
        <end position="207"/>
    </location>
</feature>
<dbReference type="Pfam" id="PF00083">
    <property type="entry name" value="Sugar_tr"/>
    <property type="match status" value="1"/>
</dbReference>
<comment type="subcellular location">
    <subcellularLocation>
        <location evidence="1">Membrane</location>
        <topology evidence="1">Multi-pass membrane protein</topology>
    </subcellularLocation>
</comment>
<keyword evidence="3 6" id="KW-0812">Transmembrane</keyword>
<keyword evidence="8" id="KW-1185">Reference proteome</keyword>
<evidence type="ECO:0000313" key="8">
    <source>
        <dbReference type="Proteomes" id="UP000694888"/>
    </source>
</evidence>
<dbReference type="InterPro" id="IPR020846">
    <property type="entry name" value="MFS_dom"/>
</dbReference>
<evidence type="ECO:0000256" key="5">
    <source>
        <dbReference type="ARBA" id="ARBA00023136"/>
    </source>
</evidence>
<keyword evidence="2" id="KW-0813">Transport</keyword>
<feature type="transmembrane region" description="Helical" evidence="6">
    <location>
        <begin position="12"/>
        <end position="31"/>
    </location>
</feature>
<dbReference type="InterPro" id="IPR005829">
    <property type="entry name" value="Sugar_transporter_CS"/>
</dbReference>
<feature type="transmembrane region" description="Helical" evidence="6">
    <location>
        <begin position="64"/>
        <end position="84"/>
    </location>
</feature>
<dbReference type="SUPFAM" id="SSF103473">
    <property type="entry name" value="MFS general substrate transporter"/>
    <property type="match status" value="1"/>
</dbReference>
<keyword evidence="5 6" id="KW-0472">Membrane</keyword>
<organism evidence="8 9">
    <name type="scientific">Aplysia californica</name>
    <name type="common">California sea hare</name>
    <dbReference type="NCBI Taxonomy" id="6500"/>
    <lineage>
        <taxon>Eukaryota</taxon>
        <taxon>Metazoa</taxon>
        <taxon>Spiralia</taxon>
        <taxon>Lophotrochozoa</taxon>
        <taxon>Mollusca</taxon>
        <taxon>Gastropoda</taxon>
        <taxon>Heterobranchia</taxon>
        <taxon>Euthyneura</taxon>
        <taxon>Tectipleura</taxon>
        <taxon>Aplysiida</taxon>
        <taxon>Aplysioidea</taxon>
        <taxon>Aplysiidae</taxon>
        <taxon>Aplysia</taxon>
    </lineage>
</organism>
<name>A0ABM1VZS2_APLCA</name>
<dbReference type="PANTHER" id="PTHR23503:SF8">
    <property type="entry name" value="FACILITATED GLUCOSE TRANSPORTER PROTEIN 1"/>
    <property type="match status" value="1"/>
</dbReference>
<dbReference type="InterPro" id="IPR005828">
    <property type="entry name" value="MFS_sugar_transport-like"/>
</dbReference>
<dbReference type="RefSeq" id="XP_035827915.1">
    <property type="nucleotide sequence ID" value="XM_035972022.1"/>
</dbReference>
<dbReference type="InterPro" id="IPR036259">
    <property type="entry name" value="MFS_trans_sf"/>
</dbReference>
<dbReference type="PROSITE" id="PS00217">
    <property type="entry name" value="SUGAR_TRANSPORT_2"/>
    <property type="match status" value="1"/>
</dbReference>
<dbReference type="PANTHER" id="PTHR23503">
    <property type="entry name" value="SOLUTE CARRIER FAMILY 2"/>
    <property type="match status" value="1"/>
</dbReference>
<reference evidence="9" key="1">
    <citation type="submission" date="2025-08" db="UniProtKB">
        <authorList>
            <consortium name="RefSeq"/>
        </authorList>
    </citation>
    <scope>IDENTIFICATION</scope>
</reference>
<evidence type="ECO:0000256" key="6">
    <source>
        <dbReference type="SAM" id="Phobius"/>
    </source>
</evidence>
<evidence type="ECO:0000256" key="2">
    <source>
        <dbReference type="ARBA" id="ARBA00022448"/>
    </source>
</evidence>
<dbReference type="Gene3D" id="1.20.1250.20">
    <property type="entry name" value="MFS general substrate transporter like domains"/>
    <property type="match status" value="1"/>
</dbReference>
<accession>A0ABM1VZS2</accession>
<dbReference type="PROSITE" id="PS50850">
    <property type="entry name" value="MFS"/>
    <property type="match status" value="1"/>
</dbReference>
<feature type="transmembrane region" description="Helical" evidence="6">
    <location>
        <begin position="123"/>
        <end position="145"/>
    </location>
</feature>
<sequence>MVSPQKAWTWQFISVLVITYLSMSALTYARVCLNSPSELIKDFMNATNIRRHGVPLPSEKMESLFGLLQAVIGVGAVVGAFTASSVADAFGRKMSIFLASSSGACGILLMGIAETVGYYELLFLGRAIMGLGAGWVFSMAPAYVAEMCRPSMKAFAVVLNMLFQGSAMVLCQILGYEELMGNEEYWSLLIGLPVVIFAVHLFLLMFCPESPRYLLMKKFDNEGAKRALQKIRGTDDVQQDIDALHAELKESSGKAQVYHGVALYVHVRHNTIWRVVA</sequence>
<evidence type="ECO:0000256" key="4">
    <source>
        <dbReference type="ARBA" id="ARBA00022989"/>
    </source>
</evidence>
<feature type="transmembrane region" description="Helical" evidence="6">
    <location>
        <begin position="157"/>
        <end position="176"/>
    </location>
</feature>
<evidence type="ECO:0000259" key="7">
    <source>
        <dbReference type="PROSITE" id="PS50850"/>
    </source>
</evidence>
<evidence type="ECO:0000256" key="1">
    <source>
        <dbReference type="ARBA" id="ARBA00004141"/>
    </source>
</evidence>
<evidence type="ECO:0000313" key="9">
    <source>
        <dbReference type="RefSeq" id="XP_035827915.1"/>
    </source>
</evidence>
<protein>
    <submittedName>
        <fullName evidence="9">Solute carrier family 2, facilitated glucose transporter member 3-like</fullName>
    </submittedName>
</protein>
<evidence type="ECO:0000256" key="3">
    <source>
        <dbReference type="ARBA" id="ARBA00022692"/>
    </source>
</evidence>
<dbReference type="Proteomes" id="UP000694888">
    <property type="component" value="Unplaced"/>
</dbReference>
<gene>
    <name evidence="9" type="primary">LOC118478430</name>
</gene>